<dbReference type="InterPro" id="IPR032696">
    <property type="entry name" value="SQ_cyclase_C"/>
</dbReference>
<keyword evidence="8" id="KW-1185">Reference proteome</keyword>
<dbReference type="Proteomes" id="UP001500689">
    <property type="component" value="Unassembled WGS sequence"/>
</dbReference>
<dbReference type="InterPro" id="IPR018333">
    <property type="entry name" value="Squalene_cyclase"/>
</dbReference>
<evidence type="ECO:0000313" key="8">
    <source>
        <dbReference type="Proteomes" id="UP001500689"/>
    </source>
</evidence>
<name>A0ABP6V1H7_9PSEU</name>
<gene>
    <name evidence="7" type="primary">shc</name>
    <name evidence="7" type="ORF">GCM10022222_03320</name>
</gene>
<dbReference type="NCBIfam" id="TIGR01787">
    <property type="entry name" value="squalene_cyclas"/>
    <property type="match status" value="1"/>
</dbReference>
<keyword evidence="3" id="KW-0677">Repeat</keyword>
<dbReference type="InterPro" id="IPR008930">
    <property type="entry name" value="Terpenoid_cyclase/PrenylTrfase"/>
</dbReference>
<dbReference type="InterPro" id="IPR006400">
    <property type="entry name" value="Hopene-cyclase"/>
</dbReference>
<accession>A0ABP6V1H7</accession>
<keyword evidence="4" id="KW-0413">Isomerase</keyword>
<comment type="pathway">
    <text evidence="1">Secondary metabolite biosynthesis; hopanoid biosynthesis.</text>
</comment>
<feature type="domain" description="Squalene cyclase C-terminal" evidence="5">
    <location>
        <begin position="318"/>
        <end position="633"/>
    </location>
</feature>
<evidence type="ECO:0000313" key="7">
    <source>
        <dbReference type="EMBL" id="GAA3524253.1"/>
    </source>
</evidence>
<dbReference type="RefSeq" id="WP_344854427.1">
    <property type="nucleotide sequence ID" value="NZ_BAAAZN010000001.1"/>
</dbReference>
<dbReference type="SUPFAM" id="SSF48239">
    <property type="entry name" value="Terpenoid cyclases/Protein prenyltransferases"/>
    <property type="match status" value="2"/>
</dbReference>
<comment type="caution">
    <text evidence="7">The sequence shown here is derived from an EMBL/GenBank/DDBJ whole genome shotgun (WGS) entry which is preliminary data.</text>
</comment>
<evidence type="ECO:0000259" key="6">
    <source>
        <dbReference type="Pfam" id="PF13249"/>
    </source>
</evidence>
<proteinExistence type="inferred from homology"/>
<dbReference type="PANTHER" id="PTHR11764:SF20">
    <property type="entry name" value="LANOSTEROL SYNTHASE"/>
    <property type="match status" value="1"/>
</dbReference>
<dbReference type="SFLD" id="SFLDG01016">
    <property type="entry name" value="Prenyltransferase_Like_2"/>
    <property type="match status" value="1"/>
</dbReference>
<dbReference type="EMBL" id="BAAAZN010000001">
    <property type="protein sequence ID" value="GAA3524253.1"/>
    <property type="molecule type" value="Genomic_DNA"/>
</dbReference>
<dbReference type="Pfam" id="PF13243">
    <property type="entry name" value="SQHop_cyclase_C"/>
    <property type="match status" value="1"/>
</dbReference>
<dbReference type="Pfam" id="PF13249">
    <property type="entry name" value="SQHop_cyclase_N"/>
    <property type="match status" value="1"/>
</dbReference>
<dbReference type="PANTHER" id="PTHR11764">
    <property type="entry name" value="TERPENE CYCLASE/MUTASE FAMILY MEMBER"/>
    <property type="match status" value="1"/>
</dbReference>
<reference evidence="8" key="1">
    <citation type="journal article" date="2019" name="Int. J. Syst. Evol. Microbiol.">
        <title>The Global Catalogue of Microorganisms (GCM) 10K type strain sequencing project: providing services to taxonomists for standard genome sequencing and annotation.</title>
        <authorList>
            <consortium name="The Broad Institute Genomics Platform"/>
            <consortium name="The Broad Institute Genome Sequencing Center for Infectious Disease"/>
            <person name="Wu L."/>
            <person name="Ma J."/>
        </authorList>
    </citation>
    <scope>NUCLEOTIDE SEQUENCE [LARGE SCALE GENOMIC DNA]</scope>
    <source>
        <strain evidence="8">JCM 16898</strain>
    </source>
</reference>
<evidence type="ECO:0000256" key="3">
    <source>
        <dbReference type="ARBA" id="ARBA00022737"/>
    </source>
</evidence>
<evidence type="ECO:0000256" key="2">
    <source>
        <dbReference type="ARBA" id="ARBA00009755"/>
    </source>
</evidence>
<dbReference type="NCBIfam" id="TIGR01507">
    <property type="entry name" value="hopene_cyclase"/>
    <property type="match status" value="1"/>
</dbReference>
<feature type="domain" description="Squalene cyclase N-terminal" evidence="6">
    <location>
        <begin position="27"/>
        <end position="304"/>
    </location>
</feature>
<dbReference type="CDD" id="cd02892">
    <property type="entry name" value="SQCY_1"/>
    <property type="match status" value="1"/>
</dbReference>
<evidence type="ECO:0000256" key="4">
    <source>
        <dbReference type="ARBA" id="ARBA00023235"/>
    </source>
</evidence>
<evidence type="ECO:0000256" key="1">
    <source>
        <dbReference type="ARBA" id="ARBA00004999"/>
    </source>
</evidence>
<comment type="similarity">
    <text evidence="2">Belongs to the terpene cyclase/mutase family.</text>
</comment>
<organism evidence="7 8">
    <name type="scientific">Amycolatopsis ultiminotia</name>
    <dbReference type="NCBI Taxonomy" id="543629"/>
    <lineage>
        <taxon>Bacteria</taxon>
        <taxon>Bacillati</taxon>
        <taxon>Actinomycetota</taxon>
        <taxon>Actinomycetes</taxon>
        <taxon>Pseudonocardiales</taxon>
        <taxon>Pseudonocardiaceae</taxon>
        <taxon>Amycolatopsis</taxon>
    </lineage>
</organism>
<dbReference type="Gene3D" id="1.50.10.20">
    <property type="match status" value="2"/>
</dbReference>
<evidence type="ECO:0000259" key="5">
    <source>
        <dbReference type="Pfam" id="PF13243"/>
    </source>
</evidence>
<sequence>MTQTVPETTGSPVPARRTPEQTLAAGVGFLRREQHPAGWWKGELATNVTMDAEDLLLRHFLGILTPQVAEESARWIRSQQRADGTWATFPGGPADLSTTVEAWVALRLAGDPPDAPWLTSAAGFVRGHGGLEGTRVFTRIWLALFGQWSWDELPNLPPELVFLPSWFPLNVYDFACWARQTIVPLTVVGTLRPVRALPFDVAELRIGKTPAKTRAPWTWDGLFQNLDTALHAYAKLPFNPVRKVALKQAAEWILARQEADGSWGGIQPPWVYSILALHLLGYPLTHPALKAGLAGLEGFTIREETEQGWVRRLEACQSPVWDTALAMNALLDAGVSAGDETLVQAAEWMLGEEIRVPGDWAVRRPALDPGGFAFEFANDNYPDTDDTAEVVLAVRRMGKPDHLRIRAAVDRSVRWLEGMQSGDGGWGAFDADNTRVLATKLPFCDFGAVIDPPSADVTAHVVEMLAAEGKTDSRQCRRGVRWMLDNQEPDGSWFGRWGANYVYGTGAVVPALVAAGVPGRDPRIRRAVQWLAEHQNADGGWGEDLRSYDDPAWAGRGDSTPSQTAWALLALLAAGERESEVVTRGVAWLCDRQRDDGGWDEDKHTGTGFPGDFYLAYHLYRVVFPVSALGRYLRGGS</sequence>
<dbReference type="InterPro" id="IPR032697">
    <property type="entry name" value="SQ_cyclase_N"/>
</dbReference>
<protein>
    <submittedName>
        <fullName evidence="7">Squalene--hopene cyclase</fullName>
    </submittedName>
</protein>